<name>A0A6A6TVA4_9PEZI</name>
<protein>
    <submittedName>
        <fullName evidence="1">Bet v1-like protein</fullName>
    </submittedName>
</protein>
<dbReference type="InterPro" id="IPR023393">
    <property type="entry name" value="START-like_dom_sf"/>
</dbReference>
<evidence type="ECO:0000313" key="2">
    <source>
        <dbReference type="Proteomes" id="UP000799302"/>
    </source>
</evidence>
<dbReference type="EMBL" id="MU004244">
    <property type="protein sequence ID" value="KAF2664005.1"/>
    <property type="molecule type" value="Genomic_DNA"/>
</dbReference>
<dbReference type="Proteomes" id="UP000799302">
    <property type="component" value="Unassembled WGS sequence"/>
</dbReference>
<dbReference type="PANTHER" id="PTHR39332">
    <property type="entry name" value="BLL4707 PROTEIN"/>
    <property type="match status" value="1"/>
</dbReference>
<dbReference type="OrthoDB" id="10255646at2759"/>
<dbReference type="AlphaFoldDB" id="A0A6A6TVA4"/>
<dbReference type="SUPFAM" id="SSF55961">
    <property type="entry name" value="Bet v1-like"/>
    <property type="match status" value="1"/>
</dbReference>
<keyword evidence="2" id="KW-1185">Reference proteome</keyword>
<reference evidence="1" key="1">
    <citation type="journal article" date="2020" name="Stud. Mycol.">
        <title>101 Dothideomycetes genomes: a test case for predicting lifestyles and emergence of pathogens.</title>
        <authorList>
            <person name="Haridas S."/>
            <person name="Albert R."/>
            <person name="Binder M."/>
            <person name="Bloem J."/>
            <person name="Labutti K."/>
            <person name="Salamov A."/>
            <person name="Andreopoulos B."/>
            <person name="Baker S."/>
            <person name="Barry K."/>
            <person name="Bills G."/>
            <person name="Bluhm B."/>
            <person name="Cannon C."/>
            <person name="Castanera R."/>
            <person name="Culley D."/>
            <person name="Daum C."/>
            <person name="Ezra D."/>
            <person name="Gonzalez J."/>
            <person name="Henrissat B."/>
            <person name="Kuo A."/>
            <person name="Liang C."/>
            <person name="Lipzen A."/>
            <person name="Lutzoni F."/>
            <person name="Magnuson J."/>
            <person name="Mondo S."/>
            <person name="Nolan M."/>
            <person name="Ohm R."/>
            <person name="Pangilinan J."/>
            <person name="Park H.-J."/>
            <person name="Ramirez L."/>
            <person name="Alfaro M."/>
            <person name="Sun H."/>
            <person name="Tritt A."/>
            <person name="Yoshinaga Y."/>
            <person name="Zwiers L.-H."/>
            <person name="Turgeon B."/>
            <person name="Goodwin S."/>
            <person name="Spatafora J."/>
            <person name="Crous P."/>
            <person name="Grigoriev I."/>
        </authorList>
    </citation>
    <scope>NUCLEOTIDE SEQUENCE</scope>
    <source>
        <strain evidence="1">CBS 115976</strain>
    </source>
</reference>
<dbReference type="PANTHER" id="PTHR39332:SF7">
    <property type="entry name" value="SRPBCC FAMILY PROTEIN"/>
    <property type="match status" value="1"/>
</dbReference>
<proteinExistence type="predicted"/>
<accession>A0A6A6TVA4</accession>
<dbReference type="InterPro" id="IPR019587">
    <property type="entry name" value="Polyketide_cyclase/dehydratase"/>
</dbReference>
<evidence type="ECO:0000313" key="1">
    <source>
        <dbReference type="EMBL" id="KAF2664005.1"/>
    </source>
</evidence>
<gene>
    <name evidence="1" type="ORF">BT63DRAFT_117392</name>
</gene>
<organism evidence="1 2">
    <name type="scientific">Microthyrium microscopicum</name>
    <dbReference type="NCBI Taxonomy" id="703497"/>
    <lineage>
        <taxon>Eukaryota</taxon>
        <taxon>Fungi</taxon>
        <taxon>Dikarya</taxon>
        <taxon>Ascomycota</taxon>
        <taxon>Pezizomycotina</taxon>
        <taxon>Dothideomycetes</taxon>
        <taxon>Dothideomycetes incertae sedis</taxon>
        <taxon>Microthyriales</taxon>
        <taxon>Microthyriaceae</taxon>
        <taxon>Microthyrium</taxon>
    </lineage>
</organism>
<dbReference type="Pfam" id="PF10604">
    <property type="entry name" value="Polyketide_cyc2"/>
    <property type="match status" value="1"/>
</dbReference>
<dbReference type="Gene3D" id="3.30.530.20">
    <property type="match status" value="1"/>
</dbReference>
<sequence length="149" mass="16545">MSVPTSSGVRESAVIAAPLAKVWHLIKLNDFPTFWSRLDKSEVVKGTSPETDVVKWAFKDGTVLEIKQEEHSSLDHFITYSVITAQPALTYTSVVSTIRLYPITTGKNEGHTFIVWTGNFSSDASADVIEDAKYKRQEALADLAKKLEK</sequence>